<keyword evidence="3" id="KW-1185">Reference proteome</keyword>
<reference evidence="2 3" key="1">
    <citation type="submission" date="2023-09" db="EMBL/GenBank/DDBJ databases">
        <title>Genomes of two closely related lineages of the louse Polyplax serrata with different host specificities.</title>
        <authorList>
            <person name="Martinu J."/>
            <person name="Tarabai H."/>
            <person name="Stefka J."/>
            <person name="Hypsa V."/>
        </authorList>
    </citation>
    <scope>NUCLEOTIDE SEQUENCE [LARGE SCALE GENOMIC DNA]</scope>
    <source>
        <strain evidence="2">98ZLc_SE</strain>
    </source>
</reference>
<comment type="caution">
    <text evidence="2">The sequence shown here is derived from an EMBL/GenBank/DDBJ whole genome shotgun (WGS) entry which is preliminary data.</text>
</comment>
<proteinExistence type="predicted"/>
<feature type="coiled-coil region" evidence="1">
    <location>
        <begin position="131"/>
        <end position="158"/>
    </location>
</feature>
<organism evidence="2 3">
    <name type="scientific">Polyplax serrata</name>
    <name type="common">Common mouse louse</name>
    <dbReference type="NCBI Taxonomy" id="468196"/>
    <lineage>
        <taxon>Eukaryota</taxon>
        <taxon>Metazoa</taxon>
        <taxon>Ecdysozoa</taxon>
        <taxon>Arthropoda</taxon>
        <taxon>Hexapoda</taxon>
        <taxon>Insecta</taxon>
        <taxon>Pterygota</taxon>
        <taxon>Neoptera</taxon>
        <taxon>Paraneoptera</taxon>
        <taxon>Psocodea</taxon>
        <taxon>Troctomorpha</taxon>
        <taxon>Phthiraptera</taxon>
        <taxon>Anoplura</taxon>
        <taxon>Polyplacidae</taxon>
        <taxon>Polyplax</taxon>
    </lineage>
</organism>
<gene>
    <name evidence="2" type="ORF">RUM44_005685</name>
</gene>
<evidence type="ECO:0008006" key="4">
    <source>
        <dbReference type="Google" id="ProtNLM"/>
    </source>
</evidence>
<name>A0ABR1AW96_POLSC</name>
<accession>A0ABR1AW96</accession>
<sequence length="549" mass="63852">MALTVQNKSFLAHLHKLDIDLGQFPEKSFDGLFDNIPESLSYFFNWFLENVNSDNVLTKWEEAEYFELEKNNCLPDNEEVNYILSTCQPTYDELKTLDTNYIKTLLPQDFEELRLNHERLDIIYEDIVVNHDDVKKRQNEAKEKINMCKKQLDLFKENCKKTNFQISEKLSNIVQLLIEPQDMEINVDLYNNFVRSEEAVIQNINNCFFLFSKAIPSNKIHLLHKVKENLINAEVILLFSRGLLQAKQVKIEVLKEFLKSTNIGKRAIELCSLEQVALNSGDSEAISVRTKDIGILEEELNKEVKGLCYFDVLKIEDNYYLNKADLNNATLELLKTCKKYVKSNSLNNECLLLILGESVTSIEAIKSKRKDCLTKLKKCETKCHNNAKNFELKKQRFREITNKPENHPFQVALKSVFNDNFEKGENQISLENLFTLMSNICEASNFAMHKYKNIIQLKVKTLINDVLCGPTNQVLHIPVDLLLRSQKCEKNDRELSHEIKRLLNKYLDTKELVAKSDRRGLLLWIDFLTNPGVLHKIFREHNCSTAEKQ</sequence>
<dbReference type="EMBL" id="JAWJWF010000009">
    <property type="protein sequence ID" value="KAK6630134.1"/>
    <property type="molecule type" value="Genomic_DNA"/>
</dbReference>
<dbReference type="Proteomes" id="UP001359485">
    <property type="component" value="Unassembled WGS sequence"/>
</dbReference>
<protein>
    <recommendedName>
        <fullName evidence="4">HAUS augmin-like complex subunit 3 N-terminal domain-containing protein</fullName>
    </recommendedName>
</protein>
<evidence type="ECO:0000313" key="3">
    <source>
        <dbReference type="Proteomes" id="UP001359485"/>
    </source>
</evidence>
<evidence type="ECO:0000313" key="2">
    <source>
        <dbReference type="EMBL" id="KAK6630134.1"/>
    </source>
</evidence>
<evidence type="ECO:0000256" key="1">
    <source>
        <dbReference type="SAM" id="Coils"/>
    </source>
</evidence>
<keyword evidence="1" id="KW-0175">Coiled coil</keyword>